<reference evidence="1" key="1">
    <citation type="submission" date="2022-07" db="EMBL/GenBank/DDBJ databases">
        <title>Phylogenomic reconstructions and comparative analyses of Kickxellomycotina fungi.</title>
        <authorList>
            <person name="Reynolds N.K."/>
            <person name="Stajich J.E."/>
            <person name="Barry K."/>
            <person name="Grigoriev I.V."/>
            <person name="Crous P."/>
            <person name="Smith M.E."/>
        </authorList>
    </citation>
    <scope>NUCLEOTIDE SEQUENCE</scope>
    <source>
        <strain evidence="1">BCRC 34780</strain>
    </source>
</reference>
<comment type="caution">
    <text evidence="1">The sequence shown here is derived from an EMBL/GenBank/DDBJ whole genome shotgun (WGS) entry which is preliminary data.</text>
</comment>
<accession>A0ACC1L8W3</accession>
<name>A0ACC1L8W3_9FUNG</name>
<sequence length="198" mass="20308">MDNLAARFEALGLNPQKAKEAAGNKKIAPVLDALIAATGQSAFGKSVGMLLYALATTAAKEATPHAEYVARAICSGRIASAEQLAAAAKFCRGSDPAADEASFDAECGVGVVVSDEQIAASVGGVLDSLKDALLAERYRGQGKALGAVKKCPALQWADSARVKSEFDAQLLALLGPKDERDDPARLKKAAAAAKKPAA</sequence>
<dbReference type="EMBL" id="JANBUN010000529">
    <property type="protein sequence ID" value="KAJ2803070.1"/>
    <property type="molecule type" value="Genomic_DNA"/>
</dbReference>
<keyword evidence="1" id="KW-0436">Ligase</keyword>
<dbReference type="Proteomes" id="UP001140087">
    <property type="component" value="Unassembled WGS sequence"/>
</dbReference>
<dbReference type="EC" id="6.1.1.18" evidence="1"/>
<feature type="non-terminal residue" evidence="1">
    <location>
        <position position="198"/>
    </location>
</feature>
<protein>
    <submittedName>
        <fullName evidence="1">Glutaminyl-tRNA synthetase</fullName>
        <ecNumber evidence="1">6.1.1.18</ecNumber>
    </submittedName>
</protein>
<evidence type="ECO:0000313" key="2">
    <source>
        <dbReference type="Proteomes" id="UP001140087"/>
    </source>
</evidence>
<organism evidence="1 2">
    <name type="scientific">Coemansia helicoidea</name>
    <dbReference type="NCBI Taxonomy" id="1286919"/>
    <lineage>
        <taxon>Eukaryota</taxon>
        <taxon>Fungi</taxon>
        <taxon>Fungi incertae sedis</taxon>
        <taxon>Zoopagomycota</taxon>
        <taxon>Kickxellomycotina</taxon>
        <taxon>Kickxellomycetes</taxon>
        <taxon>Kickxellales</taxon>
        <taxon>Kickxellaceae</taxon>
        <taxon>Coemansia</taxon>
    </lineage>
</organism>
<keyword evidence="2" id="KW-1185">Reference proteome</keyword>
<proteinExistence type="predicted"/>
<gene>
    <name evidence="1" type="primary">GLN4_1</name>
    <name evidence="1" type="ORF">H4R21_002178</name>
</gene>
<evidence type="ECO:0000313" key="1">
    <source>
        <dbReference type="EMBL" id="KAJ2803070.1"/>
    </source>
</evidence>